<name>A0A401KIM9_ASPAW</name>
<evidence type="ECO:0000313" key="3">
    <source>
        <dbReference type="EMBL" id="GCB19147.1"/>
    </source>
</evidence>
<organism evidence="3 4">
    <name type="scientific">Aspergillus awamori</name>
    <name type="common">Black koji mold</name>
    <dbReference type="NCBI Taxonomy" id="105351"/>
    <lineage>
        <taxon>Eukaryota</taxon>
        <taxon>Fungi</taxon>
        <taxon>Dikarya</taxon>
        <taxon>Ascomycota</taxon>
        <taxon>Pezizomycotina</taxon>
        <taxon>Eurotiomycetes</taxon>
        <taxon>Eurotiomycetidae</taxon>
        <taxon>Eurotiales</taxon>
        <taxon>Aspergillaceae</taxon>
        <taxon>Aspergillus</taxon>
    </lineage>
</organism>
<sequence length="233" mass="26610">METLKAVFFGPDPQTQASADFMRKCNQLIRANTRQLDRDIAQLKTLESKTRQYIMNSSKRAQRNPSQAKQANMEAKTFARELVRIRKQSTRLHTSRAQLQSVQMQVNEAFSVRKIQGSLKKSTGIMKDVNTLVRMPELNATMRQLSTELVRAGIIEEMVDDAIPNNELLEEEEEEAEEEVDKVLQEILHGKLSQVEGVQPEKPLEEAPEPEDEFADQEATLEQMRGRLEALKS</sequence>
<gene>
    <name evidence="3" type="ORF">AAWM_02032</name>
</gene>
<feature type="compositionally biased region" description="Polar residues" evidence="2">
    <location>
        <begin position="55"/>
        <end position="70"/>
    </location>
</feature>
<feature type="compositionally biased region" description="Acidic residues" evidence="2">
    <location>
        <begin position="206"/>
        <end position="215"/>
    </location>
</feature>
<dbReference type="PANTHER" id="PTHR10476">
    <property type="entry name" value="CHARGED MULTIVESICULAR BODY PROTEIN"/>
    <property type="match status" value="1"/>
</dbReference>
<dbReference type="GO" id="GO:0007034">
    <property type="term" value="P:vacuolar transport"/>
    <property type="evidence" value="ECO:0007669"/>
    <property type="project" value="InterPro"/>
</dbReference>
<dbReference type="Gene3D" id="6.10.140.1230">
    <property type="match status" value="1"/>
</dbReference>
<proteinExistence type="predicted"/>
<keyword evidence="4" id="KW-1185">Reference proteome</keyword>
<dbReference type="AlphaFoldDB" id="A0A401KIM9"/>
<evidence type="ECO:0000256" key="2">
    <source>
        <dbReference type="SAM" id="MobiDB-lite"/>
    </source>
</evidence>
<dbReference type="STRING" id="105351.A0A401KIM9"/>
<comment type="caution">
    <text evidence="3">The sequence shown here is derived from an EMBL/GenBank/DDBJ whole genome shotgun (WGS) entry which is preliminary data.</text>
</comment>
<reference evidence="3 4" key="1">
    <citation type="submission" date="2016-09" db="EMBL/GenBank/DDBJ databases">
        <title>Aspergillus awamori IFM 58123T.</title>
        <authorList>
            <person name="Kusuya Y."/>
            <person name="Shimizu M."/>
            <person name="Takahashi H."/>
            <person name="Yaguchi T."/>
        </authorList>
    </citation>
    <scope>NUCLEOTIDE SEQUENCE [LARGE SCALE GENOMIC DNA]</scope>
    <source>
        <strain evidence="3 4">IFM 58123</strain>
    </source>
</reference>
<feature type="region of interest" description="Disordered" evidence="2">
    <location>
        <begin position="192"/>
        <end position="215"/>
    </location>
</feature>
<evidence type="ECO:0000313" key="4">
    <source>
        <dbReference type="Proteomes" id="UP000286921"/>
    </source>
</evidence>
<accession>A0A401KIM9</accession>
<dbReference type="EMBL" id="BDHI01000002">
    <property type="protein sequence ID" value="GCB19147.1"/>
    <property type="molecule type" value="Genomic_DNA"/>
</dbReference>
<protein>
    <submittedName>
        <fullName evidence="3">Vacuolar protein-sorting-associated protein 24</fullName>
    </submittedName>
</protein>
<dbReference type="Pfam" id="PF03357">
    <property type="entry name" value="Snf7"/>
    <property type="match status" value="1"/>
</dbReference>
<keyword evidence="1" id="KW-0175">Coiled coil</keyword>
<dbReference type="Proteomes" id="UP000286921">
    <property type="component" value="Unassembled WGS sequence"/>
</dbReference>
<feature type="region of interest" description="Disordered" evidence="2">
    <location>
        <begin position="55"/>
        <end position="74"/>
    </location>
</feature>
<feature type="coiled-coil region" evidence="1">
    <location>
        <begin position="159"/>
        <end position="186"/>
    </location>
</feature>
<dbReference type="InterPro" id="IPR005024">
    <property type="entry name" value="Snf7_fam"/>
</dbReference>
<evidence type="ECO:0000256" key="1">
    <source>
        <dbReference type="SAM" id="Coils"/>
    </source>
</evidence>